<dbReference type="InterPro" id="IPR052169">
    <property type="entry name" value="CW_Biosynth-Accessory"/>
</dbReference>
<dbReference type="CDD" id="cd07381">
    <property type="entry name" value="MPP_CapA"/>
    <property type="match status" value="1"/>
</dbReference>
<dbReference type="AlphaFoldDB" id="A0A0G1PN87"/>
<comment type="similarity">
    <text evidence="1">Belongs to the CapA family.</text>
</comment>
<evidence type="ECO:0000256" key="1">
    <source>
        <dbReference type="ARBA" id="ARBA00005662"/>
    </source>
</evidence>
<name>A0A0G1PN87_9BACT</name>
<evidence type="ECO:0000256" key="2">
    <source>
        <dbReference type="SAM" id="Phobius"/>
    </source>
</evidence>
<dbReference type="CDD" id="cd07361">
    <property type="entry name" value="MEMO_like"/>
    <property type="match status" value="1"/>
</dbReference>
<keyword evidence="2" id="KW-0812">Transmembrane</keyword>
<dbReference type="PATRIC" id="fig|1619001.3.peg.116"/>
<dbReference type="SMART" id="SM00854">
    <property type="entry name" value="PGA_cap"/>
    <property type="match status" value="1"/>
</dbReference>
<dbReference type="EMBL" id="LCMG01000002">
    <property type="protein sequence ID" value="KKU34211.1"/>
    <property type="molecule type" value="Genomic_DNA"/>
</dbReference>
<proteinExistence type="inferred from homology"/>
<dbReference type="SUPFAM" id="SSF56300">
    <property type="entry name" value="Metallo-dependent phosphatases"/>
    <property type="match status" value="1"/>
</dbReference>
<dbReference type="InterPro" id="IPR019079">
    <property type="entry name" value="Capsule_synth_CapA"/>
</dbReference>
<dbReference type="Pfam" id="PF09587">
    <property type="entry name" value="PGA_cap"/>
    <property type="match status" value="1"/>
</dbReference>
<comment type="caution">
    <text evidence="4">The sequence shown here is derived from an EMBL/GenBank/DDBJ whole genome shotgun (WGS) entry which is preliminary data.</text>
</comment>
<dbReference type="PANTHER" id="PTHR33393">
    <property type="entry name" value="POLYGLUTAMINE SYNTHESIS ACCESSORY PROTEIN RV0574C-RELATED"/>
    <property type="match status" value="1"/>
</dbReference>
<reference evidence="4 5" key="1">
    <citation type="journal article" date="2015" name="Nature">
        <title>rRNA introns, odd ribosomes, and small enigmatic genomes across a large radiation of phyla.</title>
        <authorList>
            <person name="Brown C.T."/>
            <person name="Hug L.A."/>
            <person name="Thomas B.C."/>
            <person name="Sharon I."/>
            <person name="Castelle C.J."/>
            <person name="Singh A."/>
            <person name="Wilkins M.J."/>
            <person name="Williams K.H."/>
            <person name="Banfield J.F."/>
        </authorList>
    </citation>
    <scope>NUCLEOTIDE SEQUENCE [LARGE SCALE GENOMIC DNA]</scope>
</reference>
<evidence type="ECO:0000313" key="5">
    <source>
        <dbReference type="Proteomes" id="UP000034705"/>
    </source>
</evidence>
<dbReference type="NCBIfam" id="TIGR04336">
    <property type="entry name" value="AmmeMemoSam_B"/>
    <property type="match status" value="1"/>
</dbReference>
<accession>A0A0G1PN87</accession>
<organism evidence="4 5">
    <name type="scientific">Candidatus Uhrbacteria bacterium GW2011_GWF2_46_218</name>
    <dbReference type="NCBI Taxonomy" id="1619001"/>
    <lineage>
        <taxon>Bacteria</taxon>
        <taxon>Candidatus Uhriibacteriota</taxon>
    </lineage>
</organism>
<dbReference type="Gene3D" id="3.40.830.10">
    <property type="entry name" value="LigB-like"/>
    <property type="match status" value="1"/>
</dbReference>
<dbReference type="Proteomes" id="UP000034705">
    <property type="component" value="Unassembled WGS sequence"/>
</dbReference>
<dbReference type="PANTHER" id="PTHR33393:SF13">
    <property type="entry name" value="PGA BIOSYNTHESIS PROTEIN CAPA"/>
    <property type="match status" value="1"/>
</dbReference>
<sequence>MTLLPHSSFSWMVWICLFTGLFCLGIFLGSQYVFLPSLIHEDDSPLYSSGLQDQNFYESAYAQAKWHEEKNAVQSALAAHHLLVAHKIAETFYTIGNEDVHTIVLISPNHFSVGRSFAQISLGNWQTPYGILETDEGAVVELLSKNTELAQEEEAFAKEHGIAALTPFIKKSFPNAKLVPIIVHDNLTLEQATILGTTIAQTLPNALLIGSADMSHYLPEYIAAFHDEVTLTALAHGDCRGCELETDSNALLRILFAFNKEHGSQVWHPLYRGSSILMGATNDPEDNTSHILGYFTSGPPENGTFMSLTMIGDIMLDRSVRTEMEEHGYDYPWQNMERFLSGTHTVIGNHEGTVGDWERKNAHEAPYPFVFPIEADEVLSLYVDVVSLANNHTDDYGKEATTSTQETLTSLGIKWFGTYNDAAPRLDMEVGNTSVSFVGFNQFQSSWKTLVAQIEEASAENLFVIAYPHWGTEYARVPDTSQQYLASLMVEAGADLIVGGHPHVTQGAEMIDDVPVFYSMGNFIFDQPMPETDKGYAVGVLREKNNLSLWILPYRIIEKQPTPVSDQEAAKIFEELADLSSEPLRDVMMQGKITTVFNP</sequence>
<evidence type="ECO:0000313" key="4">
    <source>
        <dbReference type="EMBL" id="KKU34211.1"/>
    </source>
</evidence>
<feature type="domain" description="Capsule synthesis protein CapA" evidence="3">
    <location>
        <begin position="307"/>
        <end position="527"/>
    </location>
</feature>
<dbReference type="Pfam" id="PF01875">
    <property type="entry name" value="Memo"/>
    <property type="match status" value="1"/>
</dbReference>
<keyword evidence="2" id="KW-0472">Membrane</keyword>
<gene>
    <name evidence="4" type="ORF">UX45_C0002G0008</name>
</gene>
<dbReference type="Gene3D" id="3.60.21.10">
    <property type="match status" value="1"/>
</dbReference>
<protein>
    <recommendedName>
        <fullName evidence="3">Capsule synthesis protein CapA domain-containing protein</fullName>
    </recommendedName>
</protein>
<keyword evidence="2" id="KW-1133">Transmembrane helix</keyword>
<evidence type="ECO:0000259" key="3">
    <source>
        <dbReference type="SMART" id="SM00854"/>
    </source>
</evidence>
<dbReference type="InterPro" id="IPR002737">
    <property type="entry name" value="MEMO1_fam"/>
</dbReference>
<dbReference type="InterPro" id="IPR029052">
    <property type="entry name" value="Metallo-depent_PP-like"/>
</dbReference>
<feature type="transmembrane region" description="Helical" evidence="2">
    <location>
        <begin position="12"/>
        <end position="34"/>
    </location>
</feature>